<dbReference type="EMBL" id="CAIIXF020000004">
    <property type="protein sequence ID" value="CAH1781260.1"/>
    <property type="molecule type" value="Genomic_DNA"/>
</dbReference>
<dbReference type="OrthoDB" id="7464126at2759"/>
<organism evidence="1 2">
    <name type="scientific">Owenia fusiformis</name>
    <name type="common">Polychaete worm</name>
    <dbReference type="NCBI Taxonomy" id="6347"/>
    <lineage>
        <taxon>Eukaryota</taxon>
        <taxon>Metazoa</taxon>
        <taxon>Spiralia</taxon>
        <taxon>Lophotrochozoa</taxon>
        <taxon>Annelida</taxon>
        <taxon>Polychaeta</taxon>
        <taxon>Sedentaria</taxon>
        <taxon>Canalipalpata</taxon>
        <taxon>Sabellida</taxon>
        <taxon>Oweniida</taxon>
        <taxon>Oweniidae</taxon>
        <taxon>Owenia</taxon>
    </lineage>
</organism>
<accession>A0A8J1UCD4</accession>
<comment type="caution">
    <text evidence="1">The sequence shown here is derived from an EMBL/GenBank/DDBJ whole genome shotgun (WGS) entry which is preliminary data.</text>
</comment>
<dbReference type="Proteomes" id="UP000749559">
    <property type="component" value="Unassembled WGS sequence"/>
</dbReference>
<sequence length="135" mass="15028">MQSLSRMCLGVAVALVCSVLTEGRSLPKGSVDDRIANLFRRDANGLLAVKSIKRGDLLPSNSSDSEYHRRGPSDKRWIGPKLSIDSVEDNRVANLLRRRGIGRSVPKDFVEDKRMAKFSRRVANGLLPVKPKRDD</sequence>
<dbReference type="AlphaFoldDB" id="A0A8J1UCD4"/>
<gene>
    <name evidence="1" type="ORF">OFUS_LOCUS7855</name>
</gene>
<proteinExistence type="predicted"/>
<reference evidence="1" key="1">
    <citation type="submission" date="2022-03" db="EMBL/GenBank/DDBJ databases">
        <authorList>
            <person name="Martin C."/>
        </authorList>
    </citation>
    <scope>NUCLEOTIDE SEQUENCE</scope>
</reference>
<evidence type="ECO:0000313" key="1">
    <source>
        <dbReference type="EMBL" id="CAH1781260.1"/>
    </source>
</evidence>
<evidence type="ECO:0000313" key="2">
    <source>
        <dbReference type="Proteomes" id="UP000749559"/>
    </source>
</evidence>
<keyword evidence="2" id="KW-1185">Reference proteome</keyword>
<protein>
    <submittedName>
        <fullName evidence="1">Uncharacterized protein</fullName>
    </submittedName>
</protein>
<name>A0A8J1UCD4_OWEFU</name>